<dbReference type="STRING" id="937777.Deipe_0497"/>
<feature type="domain" description="ATP-dependent RecD2 DNA helicase-like helix-hairpin-helix" evidence="4">
    <location>
        <begin position="6"/>
        <end position="82"/>
    </location>
</feature>
<dbReference type="InterPro" id="IPR029493">
    <property type="entry name" value="RecD2-like_HHH"/>
</dbReference>
<protein>
    <submittedName>
        <fullName evidence="5">ATP-dependent exoDNAse (Exonuclease V), alpha subunit/helicase superfamily I member</fullName>
    </submittedName>
</protein>
<dbReference type="CDD" id="cd18809">
    <property type="entry name" value="SF1_C_RecD"/>
    <property type="match status" value="1"/>
</dbReference>
<organism evidence="5 6">
    <name type="scientific">Deinococcus peraridilitoris (strain DSM 19664 / LMG 22246 / CIP 109416 / KR-200)</name>
    <dbReference type="NCBI Taxonomy" id="937777"/>
    <lineage>
        <taxon>Bacteria</taxon>
        <taxon>Thermotogati</taxon>
        <taxon>Deinococcota</taxon>
        <taxon>Deinococci</taxon>
        <taxon>Deinococcales</taxon>
        <taxon>Deinococcaceae</taxon>
        <taxon>Deinococcus</taxon>
    </lineage>
</organism>
<dbReference type="Pfam" id="PF13538">
    <property type="entry name" value="UvrD_C_2"/>
    <property type="match status" value="1"/>
</dbReference>
<keyword evidence="1" id="KW-0547">Nucleotide-binding</keyword>
<dbReference type="InterPro" id="IPR050534">
    <property type="entry name" value="Coronavir_polyprotein_1ab"/>
</dbReference>
<proteinExistence type="predicted"/>
<dbReference type="GO" id="GO:0004527">
    <property type="term" value="F:exonuclease activity"/>
    <property type="evidence" value="ECO:0007669"/>
    <property type="project" value="UniProtKB-KW"/>
</dbReference>
<keyword evidence="2" id="KW-0067">ATP-binding</keyword>
<dbReference type="KEGG" id="dpd:Deipe_0497"/>
<evidence type="ECO:0000313" key="5">
    <source>
        <dbReference type="EMBL" id="AFZ66093.1"/>
    </source>
</evidence>
<dbReference type="GO" id="GO:0003678">
    <property type="term" value="F:DNA helicase activity"/>
    <property type="evidence" value="ECO:0007669"/>
    <property type="project" value="UniProtKB-ARBA"/>
</dbReference>
<dbReference type="Pfam" id="PF13604">
    <property type="entry name" value="AAA_30"/>
    <property type="match status" value="1"/>
</dbReference>
<dbReference type="AlphaFoldDB" id="K9ZWT8"/>
<sequence length="624" mass="68803">MITRLTQLVGIGAAHADRIRKYLGRGNESRAIEAIELDPYLLTTVPRVGFRIADKIARHHYGESQNSLRRHTMGNQHILEHDGSMNERDFEAARQKLDLFGADHKHAGVELEHGRVWLPEVLQADVAFAEWTADLPLGHESTVRLHVTPEIDALLRGLDPTQQRAALSIVAGSSSISAMTGDAGTGKTHVIATGCNVARHLGLKVCVMAFAGKAADRIRQALDAAGAIADSGTIHRLLGYTGTGFKPERLPYDVVIVDECSMIPTILLWEVVKHLRSGARLVLVGDPGQLPPVGYGQPFTDLITLGVPRVHLERNYRQAEQLDIVKFAGGIRAGRECAARSVELHVARDLSEVLNDLLAEKALQEGESVEAFGQRASEWQVITWRNEDADEFNAGIQEAVNPWGFPLFTYRPWGGEQVEVRAGDKVMVRANDYDYGVFNGQLGVALKTDTVELVREREALTLEDFAVADPDGMVRERITKLCVIVRIGADTIAIPLEEAADLLKLGYAITVHKAQGSDWDHVIVYQRGPVSFDAQRWWYTSVTRARSRLTVAYEAKVKGDADQARSLFWLNASRGAQDGPSIFVGRVKKVLATRSQKQLLLSSEASAHLSPEEVRQRTQGWLGQ</sequence>
<gene>
    <name evidence="5" type="ordered locus">Deipe_0497</name>
</gene>
<dbReference type="InterPro" id="IPR027417">
    <property type="entry name" value="P-loop_NTPase"/>
</dbReference>
<dbReference type="RefSeq" id="WP_015234403.1">
    <property type="nucleotide sequence ID" value="NC_019793.1"/>
</dbReference>
<keyword evidence="6" id="KW-1185">Reference proteome</keyword>
<dbReference type="eggNOG" id="COG0507">
    <property type="taxonomic scope" value="Bacteria"/>
</dbReference>
<dbReference type="Gene3D" id="3.40.50.300">
    <property type="entry name" value="P-loop containing nucleotide triphosphate hydrolases"/>
    <property type="match status" value="2"/>
</dbReference>
<keyword evidence="5" id="KW-0540">Nuclease</keyword>
<dbReference type="Pfam" id="PF14490">
    <property type="entry name" value="HHH_RecD2"/>
    <property type="match status" value="1"/>
</dbReference>
<evidence type="ECO:0000259" key="4">
    <source>
        <dbReference type="Pfam" id="PF14490"/>
    </source>
</evidence>
<evidence type="ECO:0000256" key="2">
    <source>
        <dbReference type="ARBA" id="ARBA00022840"/>
    </source>
</evidence>
<accession>K9ZWT8</accession>
<name>K9ZWT8_DEIPD</name>
<dbReference type="SUPFAM" id="SSF52540">
    <property type="entry name" value="P-loop containing nucleoside triphosphate hydrolases"/>
    <property type="match status" value="1"/>
</dbReference>
<dbReference type="InterPro" id="IPR027785">
    <property type="entry name" value="UvrD-like_helicase_C"/>
</dbReference>
<dbReference type="PATRIC" id="fig|937777.3.peg.502"/>
<dbReference type="GO" id="GO:0005524">
    <property type="term" value="F:ATP binding"/>
    <property type="evidence" value="ECO:0007669"/>
    <property type="project" value="UniProtKB-KW"/>
</dbReference>
<dbReference type="CDD" id="cd17933">
    <property type="entry name" value="DEXSc_RecD-like"/>
    <property type="match status" value="1"/>
</dbReference>
<reference evidence="6" key="1">
    <citation type="submission" date="2012-03" db="EMBL/GenBank/DDBJ databases">
        <title>Complete sequence of chromosome of Deinococcus peraridilitoris DSM 19664.</title>
        <authorList>
            <person name="Lucas S."/>
            <person name="Copeland A."/>
            <person name="Lapidus A."/>
            <person name="Glavina del Rio T."/>
            <person name="Dalin E."/>
            <person name="Tice H."/>
            <person name="Bruce D."/>
            <person name="Goodwin L."/>
            <person name="Pitluck S."/>
            <person name="Peters L."/>
            <person name="Mikhailova N."/>
            <person name="Lu M."/>
            <person name="Kyrpides N."/>
            <person name="Mavromatis K."/>
            <person name="Ivanova N."/>
            <person name="Brettin T."/>
            <person name="Detter J.C."/>
            <person name="Han C."/>
            <person name="Larimer F."/>
            <person name="Land M."/>
            <person name="Hauser L."/>
            <person name="Markowitz V."/>
            <person name="Cheng J.-F."/>
            <person name="Hugenholtz P."/>
            <person name="Woyke T."/>
            <person name="Wu D."/>
            <person name="Pukall R."/>
            <person name="Steenblock K."/>
            <person name="Brambilla E."/>
            <person name="Klenk H.-P."/>
            <person name="Eisen J.A."/>
        </authorList>
    </citation>
    <scope>NUCLEOTIDE SEQUENCE [LARGE SCALE GENOMIC DNA]</scope>
    <source>
        <strain evidence="6">DSM 19664 / LMG 22246 / CIP 109416 / KR-200</strain>
    </source>
</reference>
<dbReference type="Proteomes" id="UP000010467">
    <property type="component" value="Chromosome"/>
</dbReference>
<dbReference type="OrthoDB" id="9763659at2"/>
<evidence type="ECO:0000313" key="6">
    <source>
        <dbReference type="Proteomes" id="UP000010467"/>
    </source>
</evidence>
<evidence type="ECO:0000259" key="3">
    <source>
        <dbReference type="Pfam" id="PF13538"/>
    </source>
</evidence>
<keyword evidence="5" id="KW-0269">Exonuclease</keyword>
<keyword evidence="5" id="KW-0378">Hydrolase</keyword>
<dbReference type="PANTHER" id="PTHR43788:SF6">
    <property type="entry name" value="DNA HELICASE B"/>
    <property type="match status" value="1"/>
</dbReference>
<feature type="domain" description="UvrD-like helicase C-terminal" evidence="3">
    <location>
        <begin position="506"/>
        <end position="551"/>
    </location>
</feature>
<dbReference type="HOGENOM" id="CLU_472348_0_0_0"/>
<dbReference type="EMBL" id="CP003382">
    <property type="protein sequence ID" value="AFZ66093.1"/>
    <property type="molecule type" value="Genomic_DNA"/>
</dbReference>
<dbReference type="PANTHER" id="PTHR43788">
    <property type="entry name" value="DNA2/NAM7 HELICASE FAMILY MEMBER"/>
    <property type="match status" value="1"/>
</dbReference>
<dbReference type="Gene3D" id="2.30.30.940">
    <property type="match status" value="1"/>
</dbReference>
<keyword evidence="5" id="KW-0347">Helicase</keyword>
<evidence type="ECO:0000256" key="1">
    <source>
        <dbReference type="ARBA" id="ARBA00022741"/>
    </source>
</evidence>